<dbReference type="EMBL" id="JAFNEN010000155">
    <property type="protein sequence ID" value="KAG8191627.1"/>
    <property type="molecule type" value="Genomic_DNA"/>
</dbReference>
<keyword evidence="3" id="KW-1185">Reference proteome</keyword>
<dbReference type="AlphaFoldDB" id="A0AAV6V670"/>
<sequence>MERNNTTGSSTGPMGMLGGLVATVLFALAAPSDGTAGLGGAPNANSMFGAANASEITGNLVKFLHPSPQARRDV</sequence>
<dbReference type="Proteomes" id="UP000827092">
    <property type="component" value="Unassembled WGS sequence"/>
</dbReference>
<comment type="caution">
    <text evidence="2">The sequence shown here is derived from an EMBL/GenBank/DDBJ whole genome shotgun (WGS) entry which is preliminary data.</text>
</comment>
<organism evidence="2 3">
    <name type="scientific">Oedothorax gibbosus</name>
    <dbReference type="NCBI Taxonomy" id="931172"/>
    <lineage>
        <taxon>Eukaryota</taxon>
        <taxon>Metazoa</taxon>
        <taxon>Ecdysozoa</taxon>
        <taxon>Arthropoda</taxon>
        <taxon>Chelicerata</taxon>
        <taxon>Arachnida</taxon>
        <taxon>Araneae</taxon>
        <taxon>Araneomorphae</taxon>
        <taxon>Entelegynae</taxon>
        <taxon>Araneoidea</taxon>
        <taxon>Linyphiidae</taxon>
        <taxon>Erigoninae</taxon>
        <taxon>Oedothorax</taxon>
    </lineage>
</organism>
<keyword evidence="1" id="KW-0732">Signal</keyword>
<evidence type="ECO:0000313" key="2">
    <source>
        <dbReference type="EMBL" id="KAG8191627.1"/>
    </source>
</evidence>
<feature type="signal peptide" evidence="1">
    <location>
        <begin position="1"/>
        <end position="29"/>
    </location>
</feature>
<evidence type="ECO:0000313" key="3">
    <source>
        <dbReference type="Proteomes" id="UP000827092"/>
    </source>
</evidence>
<evidence type="ECO:0000256" key="1">
    <source>
        <dbReference type="SAM" id="SignalP"/>
    </source>
</evidence>
<feature type="chain" id="PRO_5043395048" evidence="1">
    <location>
        <begin position="30"/>
        <end position="74"/>
    </location>
</feature>
<protein>
    <submittedName>
        <fullName evidence="2">Uncharacterized protein</fullName>
    </submittedName>
</protein>
<name>A0AAV6V670_9ARAC</name>
<proteinExistence type="predicted"/>
<gene>
    <name evidence="2" type="ORF">JTE90_012344</name>
</gene>
<accession>A0AAV6V670</accession>
<reference evidence="2 3" key="1">
    <citation type="journal article" date="2022" name="Nat. Ecol. Evol.">
        <title>A masculinizing supergene underlies an exaggerated male reproductive morph in a spider.</title>
        <authorList>
            <person name="Hendrickx F."/>
            <person name="De Corte Z."/>
            <person name="Sonet G."/>
            <person name="Van Belleghem S.M."/>
            <person name="Kostlbacher S."/>
            <person name="Vangestel C."/>
        </authorList>
    </citation>
    <scope>NUCLEOTIDE SEQUENCE [LARGE SCALE GENOMIC DNA]</scope>
    <source>
        <strain evidence="2">W744_W776</strain>
    </source>
</reference>